<feature type="compositionally biased region" description="Polar residues" evidence="2">
    <location>
        <begin position="1355"/>
        <end position="1365"/>
    </location>
</feature>
<dbReference type="InterPro" id="IPR005084">
    <property type="entry name" value="CBM6"/>
</dbReference>
<feature type="region of interest" description="Disordered" evidence="2">
    <location>
        <begin position="1355"/>
        <end position="1375"/>
    </location>
</feature>
<dbReference type="InterPro" id="IPR013783">
    <property type="entry name" value="Ig-like_fold"/>
</dbReference>
<feature type="domain" description="CBM6" evidence="5">
    <location>
        <begin position="1215"/>
        <end position="1340"/>
    </location>
</feature>
<reference evidence="6 7" key="1">
    <citation type="submission" date="2017-04" db="EMBL/GenBank/DDBJ databases">
        <authorList>
            <person name="Afonso C.L."/>
            <person name="Miller P.J."/>
            <person name="Scott M.A."/>
            <person name="Spackman E."/>
            <person name="Goraichik I."/>
            <person name="Dimitrov K.M."/>
            <person name="Suarez D.L."/>
            <person name="Swayne D.E."/>
        </authorList>
    </citation>
    <scope>NUCLEOTIDE SEQUENCE [LARGE SCALE GENOMIC DNA]</scope>
    <source>
        <strain evidence="6 7">KR-140</strain>
    </source>
</reference>
<dbReference type="PROSITE" id="PS51175">
    <property type="entry name" value="CBM6"/>
    <property type="match status" value="4"/>
</dbReference>
<evidence type="ECO:0000256" key="1">
    <source>
        <dbReference type="ARBA" id="ARBA00022729"/>
    </source>
</evidence>
<dbReference type="CDD" id="cd00146">
    <property type="entry name" value="PKD"/>
    <property type="match status" value="1"/>
</dbReference>
<evidence type="ECO:0000259" key="4">
    <source>
        <dbReference type="PROSITE" id="PS50093"/>
    </source>
</evidence>
<evidence type="ECO:0000313" key="6">
    <source>
        <dbReference type="EMBL" id="SMB77953.1"/>
    </source>
</evidence>
<dbReference type="SMART" id="SM00606">
    <property type="entry name" value="CBD_IV"/>
    <property type="match status" value="4"/>
</dbReference>
<dbReference type="SUPFAM" id="SSF49785">
    <property type="entry name" value="Galactose-binding domain-like"/>
    <property type="match status" value="4"/>
</dbReference>
<dbReference type="Pfam" id="PF06283">
    <property type="entry name" value="ThuA"/>
    <property type="match status" value="1"/>
</dbReference>
<evidence type="ECO:0000313" key="7">
    <source>
        <dbReference type="Proteomes" id="UP000192582"/>
    </source>
</evidence>
<feature type="domain" description="PKD" evidence="4">
    <location>
        <begin position="502"/>
        <end position="583"/>
    </location>
</feature>
<dbReference type="Gene3D" id="2.120.10.30">
    <property type="entry name" value="TolB, C-terminal domain"/>
    <property type="match status" value="1"/>
</dbReference>
<dbReference type="InterPro" id="IPR000601">
    <property type="entry name" value="PKD_dom"/>
</dbReference>
<dbReference type="STRING" id="695939.SAMN00790413_04024"/>
<dbReference type="InterPro" id="IPR006584">
    <property type="entry name" value="Cellulose-bd_IV"/>
</dbReference>
<dbReference type="InterPro" id="IPR022409">
    <property type="entry name" value="PKD/Chitinase_dom"/>
</dbReference>
<evidence type="ECO:0000256" key="3">
    <source>
        <dbReference type="SAM" id="SignalP"/>
    </source>
</evidence>
<keyword evidence="1 3" id="KW-0732">Signal</keyword>
<accession>A0A1W1UA81</accession>
<feature type="signal peptide" evidence="3">
    <location>
        <begin position="1"/>
        <end position="19"/>
    </location>
</feature>
<dbReference type="Gene3D" id="2.60.120.260">
    <property type="entry name" value="Galactose-binding domain-like"/>
    <property type="match status" value="4"/>
</dbReference>
<feature type="domain" description="CBM6" evidence="5">
    <location>
        <begin position="701"/>
        <end position="838"/>
    </location>
</feature>
<feature type="compositionally biased region" description="Polar residues" evidence="2">
    <location>
        <begin position="48"/>
        <end position="57"/>
    </location>
</feature>
<dbReference type="InterPro" id="IPR035986">
    <property type="entry name" value="PKD_dom_sf"/>
</dbReference>
<dbReference type="SUPFAM" id="SSF52317">
    <property type="entry name" value="Class I glutamine amidotransferase-like"/>
    <property type="match status" value="1"/>
</dbReference>
<dbReference type="CDD" id="cd04084">
    <property type="entry name" value="CBM6_xylanase-like"/>
    <property type="match status" value="4"/>
</dbReference>
<dbReference type="EMBL" id="FWWU01000001">
    <property type="protein sequence ID" value="SMB77953.1"/>
    <property type="molecule type" value="Genomic_DNA"/>
</dbReference>
<dbReference type="InterPro" id="IPR011042">
    <property type="entry name" value="6-blade_b-propeller_TolB-like"/>
</dbReference>
<feature type="chain" id="PRO_5012348160" evidence="3">
    <location>
        <begin position="20"/>
        <end position="1558"/>
    </location>
</feature>
<dbReference type="Gene3D" id="3.40.50.880">
    <property type="match status" value="1"/>
</dbReference>
<protein>
    <submittedName>
        <fullName evidence="6">Glucose/sorbosone dehydrogenases</fullName>
    </submittedName>
</protein>
<dbReference type="InterPro" id="IPR011041">
    <property type="entry name" value="Quinoprot_gluc/sorb_DH_b-prop"/>
</dbReference>
<dbReference type="Pfam" id="PF18911">
    <property type="entry name" value="PKD_4"/>
    <property type="match status" value="1"/>
</dbReference>
<evidence type="ECO:0000259" key="5">
    <source>
        <dbReference type="PROSITE" id="PS51175"/>
    </source>
</evidence>
<dbReference type="Proteomes" id="UP000192582">
    <property type="component" value="Unassembled WGS sequence"/>
</dbReference>
<proteinExistence type="predicted"/>
<dbReference type="PANTHER" id="PTHR40469">
    <property type="entry name" value="SECRETED GLYCOSYL HYDROLASE"/>
    <property type="match status" value="1"/>
</dbReference>
<dbReference type="OrthoDB" id="9785923at2"/>
<evidence type="ECO:0000256" key="2">
    <source>
        <dbReference type="SAM" id="MobiDB-lite"/>
    </source>
</evidence>
<dbReference type="SUPFAM" id="SSF50952">
    <property type="entry name" value="Soluble quinoprotein glucose dehydrogenase"/>
    <property type="match status" value="1"/>
</dbReference>
<dbReference type="Pfam" id="PF07995">
    <property type="entry name" value="GSDH"/>
    <property type="match status" value="1"/>
</dbReference>
<sequence length="1558" mass="165942">MLKLNTTFKLLLTATLALTACTAPQPPLNAPAAETHDHARGPGEVTGAPSSTPNTSQDHPRPRLSAQAITPPSGGPAASEFRTETLISNYLVHPIAMQIDNKGIAYVVGRKGHVYSYNIDTGEARVLGMLNVFSSLEDGLLGIALDPQFDTNRALYLSYSPPTANSSNPNSGLSRVSRFVLKADGTLDLTSEKMIIEWPTQRALCCHVGGQIKFTPNGDLYISAGDNTNPFSTAFAPLEEAAGREYYDAQRTSANTNSLSGKILRIRPNATGGYTVPAGNLFPGSATERPEIYTMGNRNPYRITVDVNPTTNESTLYWGEFGPDADNPDPARGPLGQDEVNRTTTPGNFGWPYAIGPNQAYIDQSNGQAYNPASPINDSPNNTGDRALPAARGSWFSQRHTGQMVGFVYHSKGSSDPLRLPAFFENKLIGWDFNNRQLHVFNPAESAPTLVGYEVLKANTIDMVTDPRTQRIYAIAYPRGVVDSQNEYGELYALNFGTNDPPVVNVAADKTTGALPLTVNFSSAGTSDPQNDALTYAWDFDGNGTTDSTASSGSWTYNTAGQYQARLTVRDSKGAVGANSVRINAGVNAPTVNFTSPTANGTVLTYGTPISWNVSVTDVEDGSIATGSIPCSSVRVEIETAHVTRPGEHVHGMATLQGCNGTYTINEADINPTEDIYFKLTAFYTDKSGLESTATTWFNPNKHEAELWYTSDDGGGSAIQSEATSDTGGGQNISYLNNNSWIMLRNHNLADVESILFRVATDSVTSGTIEARLDSPTGPLIGTAGVAGRGSYSPLGWQEWGFTTMQLSDAARTAGTRNLYFVFHGNGALFNVNWLDFQKANAKKVLVLSETAGWTHDSIPTGQTMLQQWGIDNGYRVHFAQLSDVGEYFTSANLVKYDGVVFLSTTGDVLNPTEQTAFEGYIRSGKGFVGIHAASDTEQDWPWYNGLVGAYFNGHPSNNNQQGTLYVDTTRKVTAGLPNPWNVTGEWYSFRNVQDGIIPLIKIDESSYNLEAAPAMGNHPISWYRRYDGGRSWYTNLGHQKAIYSDPNFKRHLSQGLQWALGTLTEDPAPPAPTQRSAFTQIEAERHNAQTGTGIEITSDTGSGQSVGYIDANDTMTYTGVDFGTGAGTVQVRVSSGGVGGTLEFRDGSATGPLLGTVNVPATGGWQTWQTVSAPVSGVSGVKNLVLVAKGGAGYLFNLNWFKFSEGSAVRSAFNQLEAESHNSQTGTQLEDTTDTGGGQSVAFITANDTMTYTGVDFGTGAASVQVRVSSGGAGGTLEFHDGSATGPLLGTVNIPVTGGWQTWQTMSAPVSGASGVKNLVLVAKGGTGYLFNLNWFKFSQSVSRSAFSQLEAESYNSQTGTQLEDTTDTGGGKDVGYIDANDTMTYTGVDFGTGAASVQVRVSSEGAGGTLEFRDGSATGPLLGTVNVPATSGWQTWQTVSAPVSGASGVKNLVLVAKGGAGYLFNVNWFKFIASGVNGLHLTPNRTVDGSRTGWNALALNRTHPNVAYTETHSGLNGTASSAAVYEAFVNPVKARLVDGNDTLQAWLRSMGGQTAV</sequence>
<dbReference type="RefSeq" id="WP_139806327.1">
    <property type="nucleotide sequence ID" value="NZ_FWWU01000001.1"/>
</dbReference>
<feature type="domain" description="CBM6" evidence="5">
    <location>
        <begin position="1349"/>
        <end position="1474"/>
    </location>
</feature>
<dbReference type="InterPro" id="IPR029062">
    <property type="entry name" value="Class_I_gatase-like"/>
</dbReference>
<dbReference type="Pfam" id="PF03422">
    <property type="entry name" value="CBM_6"/>
    <property type="match status" value="4"/>
</dbReference>
<dbReference type="InterPro" id="IPR008979">
    <property type="entry name" value="Galactose-bd-like_sf"/>
</dbReference>
<name>A0A1W1UA81_9DEIO</name>
<dbReference type="Gene3D" id="2.60.40.10">
    <property type="entry name" value="Immunoglobulins"/>
    <property type="match status" value="1"/>
</dbReference>
<dbReference type="GO" id="GO:0030246">
    <property type="term" value="F:carbohydrate binding"/>
    <property type="evidence" value="ECO:0007669"/>
    <property type="project" value="InterPro"/>
</dbReference>
<dbReference type="SUPFAM" id="SSF49299">
    <property type="entry name" value="PKD domain"/>
    <property type="match status" value="1"/>
</dbReference>
<dbReference type="PROSITE" id="PS50093">
    <property type="entry name" value="PKD"/>
    <property type="match status" value="1"/>
</dbReference>
<feature type="domain" description="CBM6" evidence="5">
    <location>
        <begin position="1080"/>
        <end position="1205"/>
    </location>
</feature>
<feature type="region of interest" description="Disordered" evidence="2">
    <location>
        <begin position="27"/>
        <end position="78"/>
    </location>
</feature>
<keyword evidence="7" id="KW-1185">Reference proteome</keyword>
<dbReference type="PROSITE" id="PS51257">
    <property type="entry name" value="PROKAR_LIPOPROTEIN"/>
    <property type="match status" value="1"/>
</dbReference>
<dbReference type="SMART" id="SM00089">
    <property type="entry name" value="PKD"/>
    <property type="match status" value="1"/>
</dbReference>
<organism evidence="6 7">
    <name type="scientific">Deinococcus hopiensis KR-140</name>
    <dbReference type="NCBI Taxonomy" id="695939"/>
    <lineage>
        <taxon>Bacteria</taxon>
        <taxon>Thermotogati</taxon>
        <taxon>Deinococcota</taxon>
        <taxon>Deinococci</taxon>
        <taxon>Deinococcales</taxon>
        <taxon>Deinococcaceae</taxon>
        <taxon>Deinococcus</taxon>
    </lineage>
</organism>
<dbReference type="InterPro" id="IPR012938">
    <property type="entry name" value="Glc/Sorbosone_DH"/>
</dbReference>
<dbReference type="PANTHER" id="PTHR40469:SF2">
    <property type="entry name" value="GALACTOSE-BINDING DOMAIN-LIKE SUPERFAMILY PROTEIN"/>
    <property type="match status" value="1"/>
</dbReference>
<gene>
    <name evidence="6" type="ORF">SAMN00790413_04024</name>
</gene>
<dbReference type="InterPro" id="IPR029010">
    <property type="entry name" value="ThuA-like"/>
</dbReference>